<dbReference type="PANTHER" id="PTHR43553">
    <property type="entry name" value="HEAVY METAL TRANSPORTER"/>
    <property type="match status" value="1"/>
</dbReference>
<dbReference type="CDD" id="cd03225">
    <property type="entry name" value="ABC_cobalt_CbiO_domain1"/>
    <property type="match status" value="1"/>
</dbReference>
<dbReference type="GO" id="GO:0005524">
    <property type="term" value="F:ATP binding"/>
    <property type="evidence" value="ECO:0007669"/>
    <property type="project" value="UniProtKB-KW"/>
</dbReference>
<dbReference type="KEGG" id="fwa:DCMF_09140"/>
<organism evidence="9 10">
    <name type="scientific">Formimonas warabiya</name>
    <dbReference type="NCBI Taxonomy" id="1761012"/>
    <lineage>
        <taxon>Bacteria</taxon>
        <taxon>Bacillati</taxon>
        <taxon>Bacillota</taxon>
        <taxon>Clostridia</taxon>
        <taxon>Eubacteriales</taxon>
        <taxon>Peptococcaceae</taxon>
        <taxon>Candidatus Formimonas</taxon>
    </lineage>
</organism>
<dbReference type="SUPFAM" id="SSF52540">
    <property type="entry name" value="P-loop containing nucleoside triphosphate hydrolases"/>
    <property type="match status" value="1"/>
</dbReference>
<dbReference type="InterPro" id="IPR027417">
    <property type="entry name" value="P-loop_NTPase"/>
</dbReference>
<dbReference type="InterPro" id="IPR003593">
    <property type="entry name" value="AAA+_ATPase"/>
</dbReference>
<reference evidence="9 10" key="1">
    <citation type="submission" date="2016-10" db="EMBL/GenBank/DDBJ databases">
        <title>Complete Genome Sequence of Peptococcaceae strain DCMF.</title>
        <authorList>
            <person name="Edwards R.J."/>
            <person name="Holland S.I."/>
            <person name="Deshpande N.P."/>
            <person name="Wong Y.K."/>
            <person name="Ertan H."/>
            <person name="Manefield M."/>
            <person name="Russell T.L."/>
            <person name="Lee M.J."/>
        </authorList>
    </citation>
    <scope>NUCLEOTIDE SEQUENCE [LARGE SCALE GENOMIC DNA]</scope>
    <source>
        <strain evidence="9 10">DCMF</strain>
    </source>
</reference>
<evidence type="ECO:0000256" key="6">
    <source>
        <dbReference type="ARBA" id="ARBA00022967"/>
    </source>
</evidence>
<dbReference type="Proteomes" id="UP000323521">
    <property type="component" value="Chromosome"/>
</dbReference>
<evidence type="ECO:0000256" key="3">
    <source>
        <dbReference type="ARBA" id="ARBA00022475"/>
    </source>
</evidence>
<sequence length="261" mass="28337">MEAVVVQGLTYRYGPVGPDVLKDVNFRVGQGEMVAVTGMSGCGKSTLCFCLNGIIPHSRGGIMSGKVFVRGKDTGAHPVARLALEVGLVFQDPDTQLFSPTVEEEIAFALENICLPPGQIRQRIDEVLDFLGIQDLRQANPYHLSGGEKHLIALAALLALDPPILLLDEVMSGLDGAGKQKVREALEKLHRRGKTVIVVEHDLETIAFTDRLLVLKQGTVARDDRTEKVLADGPFLTACRLKLGDEESLVGEDGHGFFEIE</sequence>
<accession>A0A3G1KR14</accession>
<dbReference type="AlphaFoldDB" id="A0A3G1KR14"/>
<keyword evidence="4" id="KW-0547">Nucleotide-binding</keyword>
<evidence type="ECO:0000256" key="5">
    <source>
        <dbReference type="ARBA" id="ARBA00022840"/>
    </source>
</evidence>
<keyword evidence="2" id="KW-0813">Transport</keyword>
<evidence type="ECO:0000313" key="9">
    <source>
        <dbReference type="EMBL" id="ATW24913.1"/>
    </source>
</evidence>
<gene>
    <name evidence="9" type="ORF">DCMF_09140</name>
</gene>
<dbReference type="SMART" id="SM00382">
    <property type="entry name" value="AAA"/>
    <property type="match status" value="1"/>
</dbReference>
<keyword evidence="3" id="KW-1003">Cell membrane</keyword>
<name>A0A3G1KR14_FORW1</name>
<dbReference type="GO" id="GO:0043190">
    <property type="term" value="C:ATP-binding cassette (ABC) transporter complex"/>
    <property type="evidence" value="ECO:0007669"/>
    <property type="project" value="TreeGrafter"/>
</dbReference>
<dbReference type="PROSITE" id="PS50893">
    <property type="entry name" value="ABC_TRANSPORTER_2"/>
    <property type="match status" value="1"/>
</dbReference>
<feature type="domain" description="ABC transporter" evidence="8">
    <location>
        <begin position="4"/>
        <end position="242"/>
    </location>
</feature>
<proteinExistence type="inferred from homology"/>
<dbReference type="EMBL" id="CP017634">
    <property type="protein sequence ID" value="ATW24913.1"/>
    <property type="molecule type" value="Genomic_DNA"/>
</dbReference>
<comment type="similarity">
    <text evidence="1">Belongs to the ABC transporter superfamily.</text>
</comment>
<evidence type="ECO:0000256" key="7">
    <source>
        <dbReference type="ARBA" id="ARBA00023136"/>
    </source>
</evidence>
<dbReference type="GO" id="GO:0016887">
    <property type="term" value="F:ATP hydrolysis activity"/>
    <property type="evidence" value="ECO:0007669"/>
    <property type="project" value="InterPro"/>
</dbReference>
<dbReference type="InterPro" id="IPR050095">
    <property type="entry name" value="ECF_ABC_transporter_ATP-bd"/>
</dbReference>
<dbReference type="OrthoDB" id="501320at2"/>
<evidence type="ECO:0000313" key="10">
    <source>
        <dbReference type="Proteomes" id="UP000323521"/>
    </source>
</evidence>
<keyword evidence="10" id="KW-1185">Reference proteome</keyword>
<evidence type="ECO:0000256" key="1">
    <source>
        <dbReference type="ARBA" id="ARBA00005417"/>
    </source>
</evidence>
<dbReference type="PANTHER" id="PTHR43553:SF24">
    <property type="entry name" value="ENERGY-COUPLING FACTOR TRANSPORTER ATP-BINDING PROTEIN ECFA1"/>
    <property type="match status" value="1"/>
</dbReference>
<keyword evidence="7" id="KW-0472">Membrane</keyword>
<protein>
    <submittedName>
        <fullName evidence="9">ABC transporter ATP-binding protein</fullName>
    </submittedName>
</protein>
<keyword evidence="5 9" id="KW-0067">ATP-binding</keyword>
<dbReference type="Gene3D" id="3.40.50.300">
    <property type="entry name" value="P-loop containing nucleotide triphosphate hydrolases"/>
    <property type="match status" value="1"/>
</dbReference>
<dbReference type="GO" id="GO:0042626">
    <property type="term" value="F:ATPase-coupled transmembrane transporter activity"/>
    <property type="evidence" value="ECO:0007669"/>
    <property type="project" value="TreeGrafter"/>
</dbReference>
<dbReference type="InterPro" id="IPR003439">
    <property type="entry name" value="ABC_transporter-like_ATP-bd"/>
</dbReference>
<dbReference type="InterPro" id="IPR015856">
    <property type="entry name" value="ABC_transpr_CbiO/EcfA_su"/>
</dbReference>
<evidence type="ECO:0000256" key="2">
    <source>
        <dbReference type="ARBA" id="ARBA00022448"/>
    </source>
</evidence>
<dbReference type="Pfam" id="PF00005">
    <property type="entry name" value="ABC_tran"/>
    <property type="match status" value="1"/>
</dbReference>
<keyword evidence="6" id="KW-1278">Translocase</keyword>
<evidence type="ECO:0000256" key="4">
    <source>
        <dbReference type="ARBA" id="ARBA00022741"/>
    </source>
</evidence>
<evidence type="ECO:0000259" key="8">
    <source>
        <dbReference type="PROSITE" id="PS50893"/>
    </source>
</evidence>